<dbReference type="Gene3D" id="3.80.10.10">
    <property type="entry name" value="Ribonuclease Inhibitor"/>
    <property type="match status" value="2"/>
</dbReference>
<dbReference type="InterPro" id="IPR032675">
    <property type="entry name" value="LRR_dom_sf"/>
</dbReference>
<keyword evidence="1" id="KW-0808">Transferase</keyword>
<comment type="caution">
    <text evidence="6">The sequence shown here is derived from an EMBL/GenBank/DDBJ whole genome shotgun (WGS) entry which is preliminary data.</text>
</comment>
<dbReference type="SUPFAM" id="SSF56112">
    <property type="entry name" value="Protein kinase-like (PK-like)"/>
    <property type="match status" value="1"/>
</dbReference>
<dbReference type="PANTHER" id="PTHR24348">
    <property type="entry name" value="SERINE/THREONINE-PROTEIN KINASE UNC-51-RELATED"/>
    <property type="match status" value="1"/>
</dbReference>
<dbReference type="Pfam" id="PF13306">
    <property type="entry name" value="LRR_5"/>
    <property type="match status" value="1"/>
</dbReference>
<feature type="domain" description="Protein kinase" evidence="5">
    <location>
        <begin position="27"/>
        <end position="323"/>
    </location>
</feature>
<name>A0ABR2J1R5_9EUKA</name>
<evidence type="ECO:0000256" key="4">
    <source>
        <dbReference type="ARBA" id="ARBA00022840"/>
    </source>
</evidence>
<proteinExistence type="predicted"/>
<gene>
    <name evidence="6" type="ORF">M9Y10_009075</name>
</gene>
<dbReference type="Gene3D" id="1.10.510.10">
    <property type="entry name" value="Transferase(Phosphotransferase) domain 1"/>
    <property type="match status" value="1"/>
</dbReference>
<dbReference type="Pfam" id="PF00069">
    <property type="entry name" value="Pkinase"/>
    <property type="match status" value="1"/>
</dbReference>
<protein>
    <recommendedName>
        <fullName evidence="5">Protein kinase domain-containing protein</fullName>
    </recommendedName>
</protein>
<keyword evidence="4" id="KW-0067">ATP-binding</keyword>
<dbReference type="CDD" id="cd00180">
    <property type="entry name" value="PKc"/>
    <property type="match status" value="1"/>
</dbReference>
<dbReference type="PROSITE" id="PS50011">
    <property type="entry name" value="PROTEIN_KINASE_DOM"/>
    <property type="match status" value="1"/>
</dbReference>
<dbReference type="InterPro" id="IPR000719">
    <property type="entry name" value="Prot_kinase_dom"/>
</dbReference>
<dbReference type="InterPro" id="IPR011009">
    <property type="entry name" value="Kinase-like_dom_sf"/>
</dbReference>
<evidence type="ECO:0000256" key="1">
    <source>
        <dbReference type="ARBA" id="ARBA00022679"/>
    </source>
</evidence>
<dbReference type="PANTHER" id="PTHR24348:SF22">
    <property type="entry name" value="NON-SPECIFIC SERINE_THREONINE PROTEIN KINASE"/>
    <property type="match status" value="1"/>
</dbReference>
<dbReference type="InterPro" id="IPR026906">
    <property type="entry name" value="LRR_5"/>
</dbReference>
<evidence type="ECO:0000259" key="5">
    <source>
        <dbReference type="PROSITE" id="PS50011"/>
    </source>
</evidence>
<evidence type="ECO:0000313" key="6">
    <source>
        <dbReference type="EMBL" id="KAK8871162.1"/>
    </source>
</evidence>
<evidence type="ECO:0000256" key="3">
    <source>
        <dbReference type="ARBA" id="ARBA00022777"/>
    </source>
</evidence>
<keyword evidence="3" id="KW-0418">Kinase</keyword>
<dbReference type="InterPro" id="IPR045269">
    <property type="entry name" value="Atg1-like"/>
</dbReference>
<dbReference type="Proteomes" id="UP001470230">
    <property type="component" value="Unassembled WGS sequence"/>
</dbReference>
<keyword evidence="2" id="KW-0547">Nucleotide-binding</keyword>
<organism evidence="6 7">
    <name type="scientific">Tritrichomonas musculus</name>
    <dbReference type="NCBI Taxonomy" id="1915356"/>
    <lineage>
        <taxon>Eukaryota</taxon>
        <taxon>Metamonada</taxon>
        <taxon>Parabasalia</taxon>
        <taxon>Tritrichomonadida</taxon>
        <taxon>Tritrichomonadidae</taxon>
        <taxon>Tritrichomonas</taxon>
    </lineage>
</organism>
<accession>A0ABR2J1R5</accession>
<keyword evidence="7" id="KW-1185">Reference proteome</keyword>
<sequence length="628" mass="71196">MIEDLAKSVEGVFTNQDDFEKDEDVHKRFLSRQDSGSYMYVQARQISTNKPIICKVINPQLLYDEQMCTTLDENHKTTYQQLRLMREVVNLKQLNHPTIVSFLGFNMYNEKITFFKGSPNDALNTNPTIYLEYLENGPLEDWIRNDPATVGNCPFNSTKRQICMIGLSSALRLLHKKMIIHRGLNPKAIWLDSNFYPKVFDFSSSRTYDPNVDISMTMTDEAKEIYQAPEFRAETGESKYNNLIDIFSLGRIFYIMATGGEPFKLKGFKVQAQRMFNATLRFPNTVSPQLRELIECCCDPNPIERPSAQEVYSLLASNTYEYRVDDNVDFDEIENYVNSIEKFESEHIDTEFKLRHTFSFEIPEVNQEASEEIQEKLVLLSNLISTNFEGCPIDSSLNLIMELTQNGEILKGNYLNNISHFLNTASKNGQTVADDILKLIYGDYVVENGKTEILQKTIEDKTIKTANIPPSVTKIGKNAFKNFVFLEKVNIPESVKIIEESAFSGCKKLNTVNIPYSIVGDKLGKTVFQGCTSLKCIIIPPTITIINDKTFKKNSSLTSVVLSEGLEKIGKNSFEDCSSLKSIEVPESVKLIDKSAFKGCPSLGLVMLKGKSPKIRVSAIAWNLKTLL</sequence>
<dbReference type="EMBL" id="JAPFFF010000014">
    <property type="protein sequence ID" value="KAK8871162.1"/>
    <property type="molecule type" value="Genomic_DNA"/>
</dbReference>
<reference evidence="6 7" key="1">
    <citation type="submission" date="2024-04" db="EMBL/GenBank/DDBJ databases">
        <title>Tritrichomonas musculus Genome.</title>
        <authorList>
            <person name="Alves-Ferreira E."/>
            <person name="Grigg M."/>
            <person name="Lorenzi H."/>
            <person name="Galac M."/>
        </authorList>
    </citation>
    <scope>NUCLEOTIDE SEQUENCE [LARGE SCALE GENOMIC DNA]</scope>
    <source>
        <strain evidence="6 7">EAF2021</strain>
    </source>
</reference>
<evidence type="ECO:0000313" key="7">
    <source>
        <dbReference type="Proteomes" id="UP001470230"/>
    </source>
</evidence>
<evidence type="ECO:0000256" key="2">
    <source>
        <dbReference type="ARBA" id="ARBA00022741"/>
    </source>
</evidence>
<dbReference type="SUPFAM" id="SSF52058">
    <property type="entry name" value="L domain-like"/>
    <property type="match status" value="1"/>
</dbReference>